<feature type="signal peptide" evidence="1">
    <location>
        <begin position="1"/>
        <end position="21"/>
    </location>
</feature>
<dbReference type="AlphaFoldDB" id="A0A1G6MSK6"/>
<accession>A0A1G6MSK6</accession>
<reference evidence="3" key="1">
    <citation type="submission" date="2016-10" db="EMBL/GenBank/DDBJ databases">
        <authorList>
            <person name="Varghese N."/>
            <person name="Submissions S."/>
        </authorList>
    </citation>
    <scope>NUCLEOTIDE SEQUENCE [LARGE SCALE GENOMIC DNA]</scope>
    <source>
        <strain evidence="3">DSM 11005</strain>
    </source>
</reference>
<name>A0A1G6MSK6_9FIRM</name>
<dbReference type="Gene3D" id="3.40.50.2300">
    <property type="match status" value="2"/>
</dbReference>
<dbReference type="SUPFAM" id="SSF53822">
    <property type="entry name" value="Periplasmic binding protein-like I"/>
    <property type="match status" value="1"/>
</dbReference>
<dbReference type="OrthoDB" id="9776955at2"/>
<dbReference type="PANTHER" id="PTHR35271">
    <property type="entry name" value="ABC TRANSPORTER, SUBSTRATE-BINDING LIPOPROTEIN-RELATED"/>
    <property type="match status" value="1"/>
</dbReference>
<dbReference type="RefSeq" id="WP_093730703.1">
    <property type="nucleotide sequence ID" value="NZ_FMYW01000010.1"/>
</dbReference>
<feature type="chain" id="PRO_5011489059" evidence="1">
    <location>
        <begin position="22"/>
        <end position="335"/>
    </location>
</feature>
<dbReference type="CDD" id="cd06325">
    <property type="entry name" value="PBP1_ABC_unchar_transporter"/>
    <property type="match status" value="1"/>
</dbReference>
<dbReference type="EMBL" id="FMYW01000010">
    <property type="protein sequence ID" value="SDC58543.1"/>
    <property type="molecule type" value="Genomic_DNA"/>
</dbReference>
<dbReference type="InterPro" id="IPR007487">
    <property type="entry name" value="ABC_transpt-TYRBP-like"/>
</dbReference>
<organism evidence="2 3">
    <name type="scientific">Succiniclasticum ruminis</name>
    <dbReference type="NCBI Taxonomy" id="40841"/>
    <lineage>
        <taxon>Bacteria</taxon>
        <taxon>Bacillati</taxon>
        <taxon>Bacillota</taxon>
        <taxon>Negativicutes</taxon>
        <taxon>Acidaminococcales</taxon>
        <taxon>Acidaminococcaceae</taxon>
        <taxon>Succiniclasticum</taxon>
    </lineage>
</organism>
<dbReference type="Proteomes" id="UP000198943">
    <property type="component" value="Unassembled WGS sequence"/>
</dbReference>
<keyword evidence="1" id="KW-0732">Signal</keyword>
<evidence type="ECO:0000256" key="1">
    <source>
        <dbReference type="SAM" id="SignalP"/>
    </source>
</evidence>
<sequence length="335" mass="35638">MFFKSKRFLAAGMLLSMMAFAAAGCGGGDKKADAPKKDAAKVYNVGIVQLVEHQALDDSRKGFIEGMKKKGFEEGKNVKYDVQNAQADQSNLQTIAQRFVNNNVDLICAIATPSAQTMANATKTIPIVGSAITSYESAKLVKSDKKPETNVTGTSDMAPVAAQLDLGLKLKPGAKKVGLMFTSSEMNSQIQIKMAEEHLKKAGIAFEEGSVNTVNDIQEIARSLVSKGVEFIYVPTDNVIASATPALVAITNEAKVPVIAADAILLKSGATASVNIEFFQLGMISGEMAGDILSGKAKPQDMPISFQKEFTPSINKAQAEKLGLKVPEELAKFAK</sequence>
<gene>
    <name evidence="2" type="ORF">SAMN04487864_110121</name>
</gene>
<evidence type="ECO:0000313" key="2">
    <source>
        <dbReference type="EMBL" id="SDC58543.1"/>
    </source>
</evidence>
<proteinExistence type="predicted"/>
<dbReference type="PANTHER" id="PTHR35271:SF1">
    <property type="entry name" value="ABC TRANSPORTER, SUBSTRATE-BINDING LIPOPROTEIN"/>
    <property type="match status" value="1"/>
</dbReference>
<evidence type="ECO:0000313" key="3">
    <source>
        <dbReference type="Proteomes" id="UP000198943"/>
    </source>
</evidence>
<dbReference type="PROSITE" id="PS51257">
    <property type="entry name" value="PROKAR_LIPOPROTEIN"/>
    <property type="match status" value="1"/>
</dbReference>
<protein>
    <submittedName>
        <fullName evidence="2">Putative ABC transport system substrate-binding protein</fullName>
    </submittedName>
</protein>
<keyword evidence="3" id="KW-1185">Reference proteome</keyword>
<dbReference type="Pfam" id="PF04392">
    <property type="entry name" value="ABC_sub_bind"/>
    <property type="match status" value="1"/>
</dbReference>
<dbReference type="InterPro" id="IPR028082">
    <property type="entry name" value="Peripla_BP_I"/>
</dbReference>